<dbReference type="Pfam" id="PF16819">
    <property type="entry name" value="DUF5074"/>
    <property type="match status" value="1"/>
</dbReference>
<dbReference type="SUPFAM" id="SSF51004">
    <property type="entry name" value="C-terminal (heme d1) domain of cytochrome cd1-nitrite reductase"/>
    <property type="match status" value="1"/>
</dbReference>
<sequence>MKKQLFRILTATAVSLTVWSCNQSDPAPKGDYAQGVFVINEGNFTQNNGSISYFSREGGPADDDIFKAVNGLELKGGVQGYAVAGNNGLILVDNSAAGLDKVEIVEANTFKKVATIGTPDIENPRRVIAISSAKAYVSCWGTNADYTYRTGYVAVIDLATNKVIKKIDILGGPENMVLHEGKVFVGTVSYGGGKALNVINTSSDQIVKTISTPGGAPSPIGIDANGKLWVGAGIEASKIDPVTYAVETTLKIGENATKSAGNFVFGTDKKTIFFVLSYYDANYVTHGETYKFGIADTKISLTTPLIKRVFTGLAVDPSQGLIYAGVTPSYAQAGYAVRYRTDGSVVDSIKVGIAPTGFFFK</sequence>
<dbReference type="PANTHER" id="PTHR47197">
    <property type="entry name" value="PROTEIN NIRF"/>
    <property type="match status" value="1"/>
</dbReference>
<keyword evidence="2" id="KW-1185">Reference proteome</keyword>
<protein>
    <recommendedName>
        <fullName evidence="3">40-residue YVTN family beta-propeller repeat-containing protein</fullName>
    </recommendedName>
</protein>
<reference evidence="1" key="1">
    <citation type="submission" date="2021-04" db="EMBL/GenBank/DDBJ databases">
        <authorList>
            <person name="Rodrigo-Torres L."/>
            <person name="Arahal R. D."/>
            <person name="Lucena T."/>
        </authorList>
    </citation>
    <scope>NUCLEOTIDE SEQUENCE</scope>
    <source>
        <strain evidence="1">CECT 9275</strain>
    </source>
</reference>
<dbReference type="InterPro" id="IPR051200">
    <property type="entry name" value="Host-pathogen_enzymatic-act"/>
</dbReference>
<evidence type="ECO:0000313" key="1">
    <source>
        <dbReference type="EMBL" id="CAG5012667.1"/>
    </source>
</evidence>
<dbReference type="InterPro" id="IPR031815">
    <property type="entry name" value="DUF5074"/>
</dbReference>
<proteinExistence type="predicted"/>
<gene>
    <name evidence="1" type="ORF">DYBT9275_05223</name>
</gene>
<comment type="caution">
    <text evidence="1">The sequence shown here is derived from an EMBL/GenBank/DDBJ whole genome shotgun (WGS) entry which is preliminary data.</text>
</comment>
<evidence type="ECO:0008006" key="3">
    <source>
        <dbReference type="Google" id="ProtNLM"/>
    </source>
</evidence>
<dbReference type="EMBL" id="CAJRAF010000002">
    <property type="protein sequence ID" value="CAG5012667.1"/>
    <property type="molecule type" value="Genomic_DNA"/>
</dbReference>
<dbReference type="AlphaFoldDB" id="A0A916NE87"/>
<organism evidence="1 2">
    <name type="scientific">Dyadobacter helix</name>
    <dbReference type="NCBI Taxonomy" id="2822344"/>
    <lineage>
        <taxon>Bacteria</taxon>
        <taxon>Pseudomonadati</taxon>
        <taxon>Bacteroidota</taxon>
        <taxon>Cytophagia</taxon>
        <taxon>Cytophagales</taxon>
        <taxon>Spirosomataceae</taxon>
        <taxon>Dyadobacter</taxon>
    </lineage>
</organism>
<dbReference type="Gene3D" id="2.130.10.10">
    <property type="entry name" value="YVTN repeat-like/Quinoprotein amine dehydrogenase"/>
    <property type="match status" value="1"/>
</dbReference>
<name>A0A916NE87_9BACT</name>
<dbReference type="Proteomes" id="UP000680038">
    <property type="component" value="Unassembled WGS sequence"/>
</dbReference>
<dbReference type="InterPro" id="IPR015943">
    <property type="entry name" value="WD40/YVTN_repeat-like_dom_sf"/>
</dbReference>
<accession>A0A916NE87</accession>
<evidence type="ECO:0000313" key="2">
    <source>
        <dbReference type="Proteomes" id="UP000680038"/>
    </source>
</evidence>
<dbReference type="InterPro" id="IPR011048">
    <property type="entry name" value="Haem_d1_sf"/>
</dbReference>
<dbReference type="PANTHER" id="PTHR47197:SF3">
    <property type="entry name" value="DIHYDRO-HEME D1 DEHYDROGENASE"/>
    <property type="match status" value="1"/>
</dbReference>
<dbReference type="RefSeq" id="WP_215241448.1">
    <property type="nucleotide sequence ID" value="NZ_CAJRAF010000002.1"/>
</dbReference>